<dbReference type="InterPro" id="IPR051533">
    <property type="entry name" value="WaaL-like"/>
</dbReference>
<feature type="transmembrane region" description="Helical" evidence="5">
    <location>
        <begin position="176"/>
        <end position="195"/>
    </location>
</feature>
<feature type="transmembrane region" description="Helical" evidence="5">
    <location>
        <begin position="374"/>
        <end position="396"/>
    </location>
</feature>
<dbReference type="Pfam" id="PF04932">
    <property type="entry name" value="Wzy_C"/>
    <property type="match status" value="1"/>
</dbReference>
<reference evidence="7 8" key="1">
    <citation type="submission" date="2016-10" db="EMBL/GenBank/DDBJ databases">
        <authorList>
            <person name="de Groot N.N."/>
        </authorList>
    </citation>
    <scope>NUCLEOTIDE SEQUENCE [LARGE SCALE GENOMIC DNA]</scope>
    <source>
        <strain evidence="7 8">MT12</strain>
    </source>
</reference>
<feature type="transmembrane region" description="Helical" evidence="5">
    <location>
        <begin position="225"/>
        <end position="242"/>
    </location>
</feature>
<feature type="transmembrane region" description="Helical" evidence="5">
    <location>
        <begin position="36"/>
        <end position="64"/>
    </location>
</feature>
<feature type="domain" description="O-antigen ligase-related" evidence="6">
    <location>
        <begin position="210"/>
        <end position="358"/>
    </location>
</feature>
<evidence type="ECO:0000256" key="3">
    <source>
        <dbReference type="ARBA" id="ARBA00022989"/>
    </source>
</evidence>
<keyword evidence="3 5" id="KW-1133">Transmembrane helix</keyword>
<evidence type="ECO:0000313" key="7">
    <source>
        <dbReference type="EMBL" id="SEB85801.1"/>
    </source>
</evidence>
<dbReference type="InterPro" id="IPR007016">
    <property type="entry name" value="O-antigen_ligase-rel_domated"/>
</dbReference>
<name>A0A1H4MRU2_9BRAD</name>
<evidence type="ECO:0000313" key="8">
    <source>
        <dbReference type="Proteomes" id="UP000198992"/>
    </source>
</evidence>
<evidence type="ECO:0000256" key="4">
    <source>
        <dbReference type="ARBA" id="ARBA00023136"/>
    </source>
</evidence>
<comment type="subcellular location">
    <subcellularLocation>
        <location evidence="1">Membrane</location>
        <topology evidence="1">Multi-pass membrane protein</topology>
    </subcellularLocation>
</comment>
<feature type="transmembrane region" description="Helical" evidence="5">
    <location>
        <begin position="402"/>
        <end position="419"/>
    </location>
</feature>
<accession>A0A1H4MRU2</accession>
<dbReference type="EMBL" id="FNTH01000001">
    <property type="protein sequence ID" value="SEB85801.1"/>
    <property type="molecule type" value="Genomic_DNA"/>
</dbReference>
<evidence type="ECO:0000256" key="2">
    <source>
        <dbReference type="ARBA" id="ARBA00022692"/>
    </source>
</evidence>
<feature type="transmembrane region" description="Helical" evidence="5">
    <location>
        <begin position="76"/>
        <end position="97"/>
    </location>
</feature>
<sequence length="455" mass="50127">MITESHTLDGAVEPTRWRDRVRAWSGSIAYVRTTDILIALAAASLPWSTTALAVFMLLWLVAVIPTIDWEKFILDLAKPAFALPVALVALAVLGVAWSEAGWAERLQGIKPLGKLLLLPFLLAYFQRSQRGLWVFSAFLVSCTLLMILSWIVLALPQLKLAHTASDGVPVKNYLDQSQEFALCAFALMPPALTALRARQWRIAAGAIALILLFVANMFYVVSARTALVTMPVLLVLFASLHLSRRATRLLFAAVALASLLVWTTSPYLRQRIADVGIEYRAHDTSGIASTAQRLTYWRKSVKFITEAPLFGHGTGAIQHMFTRDAAGQTGLNAEVINNPHNQTFNVAIQWGLIGILLLYAMWTSHVRLFAGRDLVNWIGLAIVVQNITSSLLNSHLSDFHEGWMYVIGVGVAGGMALRARRPEKILADSAARRGCVTHKWCNKRDVVPAKVFGPV</sequence>
<feature type="transmembrane region" description="Helical" evidence="5">
    <location>
        <begin position="344"/>
        <end position="362"/>
    </location>
</feature>
<protein>
    <submittedName>
        <fullName evidence="7">O-antigen ligase</fullName>
    </submittedName>
</protein>
<dbReference type="RefSeq" id="WP_092113763.1">
    <property type="nucleotide sequence ID" value="NZ_FNTH01000001.1"/>
</dbReference>
<dbReference type="GO" id="GO:0016020">
    <property type="term" value="C:membrane"/>
    <property type="evidence" value="ECO:0007669"/>
    <property type="project" value="UniProtKB-SubCell"/>
</dbReference>
<dbReference type="PANTHER" id="PTHR37422:SF13">
    <property type="entry name" value="LIPOPOLYSACCHARIDE BIOSYNTHESIS PROTEIN PA4999-RELATED"/>
    <property type="match status" value="1"/>
</dbReference>
<organism evidence="7 8">
    <name type="scientific">Bradyrhizobium erythrophlei</name>
    <dbReference type="NCBI Taxonomy" id="1437360"/>
    <lineage>
        <taxon>Bacteria</taxon>
        <taxon>Pseudomonadati</taxon>
        <taxon>Pseudomonadota</taxon>
        <taxon>Alphaproteobacteria</taxon>
        <taxon>Hyphomicrobiales</taxon>
        <taxon>Nitrobacteraceae</taxon>
        <taxon>Bradyrhizobium</taxon>
    </lineage>
</organism>
<keyword evidence="2 5" id="KW-0812">Transmembrane</keyword>
<dbReference type="Proteomes" id="UP000198992">
    <property type="component" value="Unassembled WGS sequence"/>
</dbReference>
<dbReference type="OrthoDB" id="8129715at2"/>
<gene>
    <name evidence="7" type="ORF">SAMN05444164_0408</name>
</gene>
<feature type="transmembrane region" description="Helical" evidence="5">
    <location>
        <begin position="202"/>
        <end position="219"/>
    </location>
</feature>
<evidence type="ECO:0000259" key="6">
    <source>
        <dbReference type="Pfam" id="PF04932"/>
    </source>
</evidence>
<feature type="transmembrane region" description="Helical" evidence="5">
    <location>
        <begin position="132"/>
        <end position="156"/>
    </location>
</feature>
<dbReference type="PANTHER" id="PTHR37422">
    <property type="entry name" value="TEICHURONIC ACID BIOSYNTHESIS PROTEIN TUAE"/>
    <property type="match status" value="1"/>
</dbReference>
<evidence type="ECO:0000256" key="1">
    <source>
        <dbReference type="ARBA" id="ARBA00004141"/>
    </source>
</evidence>
<evidence type="ECO:0000256" key="5">
    <source>
        <dbReference type="SAM" id="Phobius"/>
    </source>
</evidence>
<feature type="transmembrane region" description="Helical" evidence="5">
    <location>
        <begin position="249"/>
        <end position="268"/>
    </location>
</feature>
<dbReference type="AlphaFoldDB" id="A0A1H4MRU2"/>
<dbReference type="GO" id="GO:0016874">
    <property type="term" value="F:ligase activity"/>
    <property type="evidence" value="ECO:0007669"/>
    <property type="project" value="UniProtKB-KW"/>
</dbReference>
<keyword evidence="7" id="KW-0436">Ligase</keyword>
<proteinExistence type="predicted"/>
<keyword evidence="4 5" id="KW-0472">Membrane</keyword>